<feature type="compositionally biased region" description="Basic and acidic residues" evidence="8">
    <location>
        <begin position="59"/>
        <end position="73"/>
    </location>
</feature>
<dbReference type="GO" id="GO:0016787">
    <property type="term" value="F:hydrolase activity"/>
    <property type="evidence" value="ECO:0007669"/>
    <property type="project" value="UniProtKB-KW"/>
</dbReference>
<name>A0A9P6WKF3_9ASCO</name>
<dbReference type="InterPro" id="IPR001650">
    <property type="entry name" value="Helicase_C-like"/>
</dbReference>
<feature type="region of interest" description="Disordered" evidence="8">
    <location>
        <begin position="1"/>
        <end position="170"/>
    </location>
</feature>
<dbReference type="EMBL" id="PUHW01000122">
    <property type="protein sequence ID" value="KAG0688785.1"/>
    <property type="molecule type" value="Genomic_DNA"/>
</dbReference>
<sequence length="687" mass="79092">MFASRFDPSASNNKDDSNTKARLLNKLKKKNKEDNIRPSITIEKQNKDTEINQQSEQDYQNKEIAKNEVEKLSKLSLKRKRDDLSDNIDTDSEENDSDSSEDVDSNDSDDSDDSESDNDPADEDIIMSDGEQKAHSSVLSRFKTAMSKQSKVHHTNEEEEEEEEKEEEGKLLDVKDVAPLPQLKLPRDKQLYSHSYKNQNLDWLTKPAYYDSGMTKPFKDFHPSIDELILKNLENEFKIKDAFSVQITLIQELLKDIIRGRLDPTPRGDYLINAATGSGKTLSYLIPIIQYIIGSSNQTHIKDSGVKCIIIVPTKPLVQQVYSDSLKLTKGSDINIMALKSGTDMSILEERKKIESNIIDILITTPGRIVEHIEYLETKSLRFLVVDEADRLLNQTFQDWCDLLMNRIENFNQLENKGLDQIFSLRCIKIVLSATLTANSEKLTHLRLFKPRLVIVNSDNSNELYQLPKLLDEKYIRISEKLSYFKPLILLRLFQWIDKNGNNYNNFGLIFTKSNESSIKLNKLLNLIINNLGLENIIKVRCINSMMDNQERAKIMKQFDENGGILICTDLLSRGINLSSIKFVINYDLPGSTKEYVHRIGRTARAGKIGNAITLCYGDAEFKWFKKVVYSGQQINRNNKNIIDIKFIKDLNDYKEDKDEDKEKVDFFQLNLTDDEKELYEKCLKNL</sequence>
<protein>
    <recommendedName>
        <fullName evidence="7">ATP-dependent RNA helicase</fullName>
        <ecNumber evidence="7">3.6.4.13</ecNumber>
    </recommendedName>
</protein>
<dbReference type="GO" id="GO:0003724">
    <property type="term" value="F:RNA helicase activity"/>
    <property type="evidence" value="ECO:0007669"/>
    <property type="project" value="UniProtKB-EC"/>
</dbReference>
<dbReference type="GO" id="GO:0005524">
    <property type="term" value="F:ATP binding"/>
    <property type="evidence" value="ECO:0007669"/>
    <property type="project" value="UniProtKB-UniRule"/>
</dbReference>
<dbReference type="SUPFAM" id="SSF52540">
    <property type="entry name" value="P-loop containing nucleoside triphosphate hydrolases"/>
    <property type="match status" value="1"/>
</dbReference>
<dbReference type="PROSITE" id="PS00039">
    <property type="entry name" value="DEAD_ATP_HELICASE"/>
    <property type="match status" value="1"/>
</dbReference>
<dbReference type="InterPro" id="IPR000629">
    <property type="entry name" value="RNA-helicase_DEAD-box_CS"/>
</dbReference>
<comment type="caution">
    <text evidence="11">The sequence shown here is derived from an EMBL/GenBank/DDBJ whole genome shotgun (WGS) entry which is preliminary data.</text>
</comment>
<evidence type="ECO:0000256" key="8">
    <source>
        <dbReference type="SAM" id="MobiDB-lite"/>
    </source>
</evidence>
<dbReference type="InterPro" id="IPR011545">
    <property type="entry name" value="DEAD/DEAH_box_helicase_dom"/>
</dbReference>
<keyword evidence="2 6" id="KW-0378">Hydrolase</keyword>
<evidence type="ECO:0000259" key="9">
    <source>
        <dbReference type="PROSITE" id="PS51192"/>
    </source>
</evidence>
<comment type="similarity">
    <text evidence="6">Belongs to the DEAD box helicase family.</text>
</comment>
<dbReference type="GO" id="GO:0003723">
    <property type="term" value="F:RNA binding"/>
    <property type="evidence" value="ECO:0007669"/>
    <property type="project" value="UniProtKB-UniRule"/>
</dbReference>
<comment type="domain">
    <text evidence="7">The Q motif is unique to and characteristic of the DEAD box family of RNA helicases and controls ATP binding and hydrolysis.</text>
</comment>
<comment type="function">
    <text evidence="7">RNA helicase.</text>
</comment>
<comment type="catalytic activity">
    <reaction evidence="7">
        <text>ATP + H2O = ADP + phosphate + H(+)</text>
        <dbReference type="Rhea" id="RHEA:13065"/>
        <dbReference type="ChEBI" id="CHEBI:15377"/>
        <dbReference type="ChEBI" id="CHEBI:15378"/>
        <dbReference type="ChEBI" id="CHEBI:30616"/>
        <dbReference type="ChEBI" id="CHEBI:43474"/>
        <dbReference type="ChEBI" id="CHEBI:456216"/>
        <dbReference type="EC" id="3.6.4.13"/>
    </reaction>
</comment>
<keyword evidence="12" id="KW-1185">Reference proteome</keyword>
<dbReference type="OrthoDB" id="3370at2759"/>
<evidence type="ECO:0000256" key="4">
    <source>
        <dbReference type="ARBA" id="ARBA00022840"/>
    </source>
</evidence>
<dbReference type="PROSITE" id="PS51194">
    <property type="entry name" value="HELICASE_CTER"/>
    <property type="match status" value="1"/>
</dbReference>
<gene>
    <name evidence="11" type="primary">DBP6</name>
    <name evidence="11" type="ORF">C6P40_000516</name>
</gene>
<dbReference type="CDD" id="cd17956">
    <property type="entry name" value="DEADc_DDX51"/>
    <property type="match status" value="1"/>
</dbReference>
<evidence type="ECO:0000256" key="5">
    <source>
        <dbReference type="ARBA" id="ARBA00022884"/>
    </source>
</evidence>
<dbReference type="CDD" id="cd18787">
    <property type="entry name" value="SF2_C_DEAD"/>
    <property type="match status" value="1"/>
</dbReference>
<dbReference type="InterPro" id="IPR027417">
    <property type="entry name" value="P-loop_NTPase"/>
</dbReference>
<dbReference type="PANTHER" id="PTHR24031">
    <property type="entry name" value="RNA HELICASE"/>
    <property type="match status" value="1"/>
</dbReference>
<keyword evidence="3 6" id="KW-0347">Helicase</keyword>
<keyword evidence="1 6" id="KW-0547">Nucleotide-binding</keyword>
<evidence type="ECO:0000256" key="7">
    <source>
        <dbReference type="RuleBase" id="RU365068"/>
    </source>
</evidence>
<keyword evidence="4 6" id="KW-0067">ATP-binding</keyword>
<dbReference type="PROSITE" id="PS51192">
    <property type="entry name" value="HELICASE_ATP_BIND_1"/>
    <property type="match status" value="1"/>
</dbReference>
<evidence type="ECO:0000256" key="6">
    <source>
        <dbReference type="RuleBase" id="RU000492"/>
    </source>
</evidence>
<dbReference type="InterPro" id="IPR014001">
    <property type="entry name" value="Helicase_ATP-bd"/>
</dbReference>
<feature type="domain" description="Helicase C-terminal" evidence="10">
    <location>
        <begin position="492"/>
        <end position="651"/>
    </location>
</feature>
<dbReference type="Pfam" id="PF00271">
    <property type="entry name" value="Helicase_C"/>
    <property type="match status" value="1"/>
</dbReference>
<evidence type="ECO:0000313" key="12">
    <source>
        <dbReference type="Proteomes" id="UP000697127"/>
    </source>
</evidence>
<keyword evidence="5 7" id="KW-0694">RNA-binding</keyword>
<evidence type="ECO:0000313" key="11">
    <source>
        <dbReference type="EMBL" id="KAG0688785.1"/>
    </source>
</evidence>
<evidence type="ECO:0000259" key="10">
    <source>
        <dbReference type="PROSITE" id="PS51194"/>
    </source>
</evidence>
<organism evidence="11 12">
    <name type="scientific">Pichia californica</name>
    <dbReference type="NCBI Taxonomy" id="460514"/>
    <lineage>
        <taxon>Eukaryota</taxon>
        <taxon>Fungi</taxon>
        <taxon>Dikarya</taxon>
        <taxon>Ascomycota</taxon>
        <taxon>Saccharomycotina</taxon>
        <taxon>Pichiomycetes</taxon>
        <taxon>Pichiales</taxon>
        <taxon>Pichiaceae</taxon>
        <taxon>Pichia</taxon>
    </lineage>
</organism>
<dbReference type="SMART" id="SM00490">
    <property type="entry name" value="HELICc"/>
    <property type="match status" value="1"/>
</dbReference>
<feature type="compositionally biased region" description="Acidic residues" evidence="8">
    <location>
        <begin position="157"/>
        <end position="166"/>
    </location>
</feature>
<dbReference type="EC" id="3.6.4.13" evidence="7"/>
<evidence type="ECO:0000256" key="1">
    <source>
        <dbReference type="ARBA" id="ARBA00022741"/>
    </source>
</evidence>
<evidence type="ECO:0000256" key="3">
    <source>
        <dbReference type="ARBA" id="ARBA00022806"/>
    </source>
</evidence>
<dbReference type="Gene3D" id="3.40.50.300">
    <property type="entry name" value="P-loop containing nucleotide triphosphate hydrolases"/>
    <property type="match status" value="2"/>
</dbReference>
<dbReference type="SMART" id="SM00487">
    <property type="entry name" value="DEXDc"/>
    <property type="match status" value="1"/>
</dbReference>
<evidence type="ECO:0000256" key="2">
    <source>
        <dbReference type="ARBA" id="ARBA00022801"/>
    </source>
</evidence>
<feature type="compositionally biased region" description="Acidic residues" evidence="8">
    <location>
        <begin position="85"/>
        <end position="126"/>
    </location>
</feature>
<dbReference type="AlphaFoldDB" id="A0A9P6WKF3"/>
<dbReference type="Proteomes" id="UP000697127">
    <property type="component" value="Unassembled WGS sequence"/>
</dbReference>
<accession>A0A9P6WKF3</accession>
<proteinExistence type="inferred from homology"/>
<dbReference type="Pfam" id="PF00270">
    <property type="entry name" value="DEAD"/>
    <property type="match status" value="1"/>
</dbReference>
<feature type="domain" description="Helicase ATP-binding" evidence="9">
    <location>
        <begin position="261"/>
        <end position="454"/>
    </location>
</feature>
<reference evidence="11" key="1">
    <citation type="submission" date="2020-11" db="EMBL/GenBank/DDBJ databases">
        <title>Kefir isolates.</title>
        <authorList>
            <person name="Marcisauskas S."/>
            <person name="Kim Y."/>
            <person name="Blasche S."/>
        </authorList>
    </citation>
    <scope>NUCLEOTIDE SEQUENCE</scope>
    <source>
        <strain evidence="11">Olga-1</strain>
    </source>
</reference>